<dbReference type="InterPro" id="IPR036397">
    <property type="entry name" value="RNaseH_sf"/>
</dbReference>
<dbReference type="Gene3D" id="3.30.420.10">
    <property type="entry name" value="Ribonuclease H-like superfamily/Ribonuclease H"/>
    <property type="match status" value="1"/>
</dbReference>
<dbReference type="GO" id="GO:0004523">
    <property type="term" value="F:RNA-DNA hybrid ribonuclease activity"/>
    <property type="evidence" value="ECO:0007669"/>
    <property type="project" value="InterPro"/>
</dbReference>
<keyword evidence="3" id="KW-1185">Reference proteome</keyword>
<proteinExistence type="predicted"/>
<dbReference type="InterPro" id="IPR052929">
    <property type="entry name" value="RNase_H-like_EbsB-rel"/>
</dbReference>
<dbReference type="OrthoDB" id="1750765at2759"/>
<feature type="domain" description="RNase H type-1" evidence="1">
    <location>
        <begin position="24"/>
        <end position="134"/>
    </location>
</feature>
<protein>
    <recommendedName>
        <fullName evidence="1">RNase H type-1 domain-containing protein</fullName>
    </recommendedName>
</protein>
<name>A0A5N6QAQ4_9ROSI</name>
<sequence>MKPLAGLITINWNASIDKIGGRIGVVAIARDHNGELIGAMSTIDKTRYQELTTAKAIGAWLTADFSRRLGFTKIIVEGDSLEVVQGLRKEDQCWNRYEVLINDTKAVLLSFPSWEISHVKRGANTAAHILAQYALQLGRRKSGKR</sequence>
<dbReference type="InterPro" id="IPR044730">
    <property type="entry name" value="RNase_H-like_dom_plant"/>
</dbReference>
<dbReference type="AlphaFoldDB" id="A0A5N6QAQ4"/>
<dbReference type="GO" id="GO:0003676">
    <property type="term" value="F:nucleic acid binding"/>
    <property type="evidence" value="ECO:0007669"/>
    <property type="project" value="InterPro"/>
</dbReference>
<accession>A0A5N6QAQ4</accession>
<evidence type="ECO:0000259" key="1">
    <source>
        <dbReference type="Pfam" id="PF13456"/>
    </source>
</evidence>
<organism evidence="2 3">
    <name type="scientific">Carpinus fangiana</name>
    <dbReference type="NCBI Taxonomy" id="176857"/>
    <lineage>
        <taxon>Eukaryota</taxon>
        <taxon>Viridiplantae</taxon>
        <taxon>Streptophyta</taxon>
        <taxon>Embryophyta</taxon>
        <taxon>Tracheophyta</taxon>
        <taxon>Spermatophyta</taxon>
        <taxon>Magnoliopsida</taxon>
        <taxon>eudicotyledons</taxon>
        <taxon>Gunneridae</taxon>
        <taxon>Pentapetalae</taxon>
        <taxon>rosids</taxon>
        <taxon>fabids</taxon>
        <taxon>Fagales</taxon>
        <taxon>Betulaceae</taxon>
        <taxon>Carpinus</taxon>
    </lineage>
</organism>
<dbReference type="EMBL" id="CM017321">
    <property type="protein sequence ID" value="KAE7995709.1"/>
    <property type="molecule type" value="Genomic_DNA"/>
</dbReference>
<dbReference type="InterPro" id="IPR002156">
    <property type="entry name" value="RNaseH_domain"/>
</dbReference>
<evidence type="ECO:0000313" key="2">
    <source>
        <dbReference type="EMBL" id="KAE7995709.1"/>
    </source>
</evidence>
<dbReference type="PANTHER" id="PTHR47074:SF48">
    <property type="entry name" value="POLYNUCLEOTIDYL TRANSFERASE, RIBONUCLEASE H-LIKE SUPERFAMILY PROTEIN"/>
    <property type="match status" value="1"/>
</dbReference>
<dbReference type="PANTHER" id="PTHR47074">
    <property type="entry name" value="BNAC02G40300D PROTEIN"/>
    <property type="match status" value="1"/>
</dbReference>
<reference evidence="2 3" key="1">
    <citation type="submission" date="2019-06" db="EMBL/GenBank/DDBJ databases">
        <title>A chromosomal-level reference genome of Carpinus fangiana (Coryloideae, Betulaceae).</title>
        <authorList>
            <person name="Yang X."/>
            <person name="Wang Z."/>
            <person name="Zhang L."/>
            <person name="Hao G."/>
            <person name="Liu J."/>
            <person name="Yang Y."/>
        </authorList>
    </citation>
    <scope>NUCLEOTIDE SEQUENCE [LARGE SCALE GENOMIC DNA]</scope>
    <source>
        <strain evidence="2">Cfa_2016G</strain>
        <tissue evidence="2">Leaf</tissue>
    </source>
</reference>
<dbReference type="InterPro" id="IPR012337">
    <property type="entry name" value="RNaseH-like_sf"/>
</dbReference>
<evidence type="ECO:0000313" key="3">
    <source>
        <dbReference type="Proteomes" id="UP000327013"/>
    </source>
</evidence>
<dbReference type="SUPFAM" id="SSF53098">
    <property type="entry name" value="Ribonuclease H-like"/>
    <property type="match status" value="1"/>
</dbReference>
<dbReference type="Pfam" id="PF13456">
    <property type="entry name" value="RVT_3"/>
    <property type="match status" value="1"/>
</dbReference>
<dbReference type="Proteomes" id="UP000327013">
    <property type="component" value="Chromosome 1"/>
</dbReference>
<gene>
    <name evidence="2" type="ORF">FH972_000480</name>
</gene>
<dbReference type="CDD" id="cd06222">
    <property type="entry name" value="RNase_H_like"/>
    <property type="match status" value="1"/>
</dbReference>